<dbReference type="SMART" id="SM00220">
    <property type="entry name" value="S_TKc"/>
    <property type="match status" value="1"/>
</dbReference>
<dbReference type="InterPro" id="IPR000719">
    <property type="entry name" value="Prot_kinase_dom"/>
</dbReference>
<evidence type="ECO:0000256" key="9">
    <source>
        <dbReference type="SAM" id="MobiDB-lite"/>
    </source>
</evidence>
<dbReference type="GO" id="GO:0004674">
    <property type="term" value="F:protein serine/threonine kinase activity"/>
    <property type="evidence" value="ECO:0007669"/>
    <property type="project" value="UniProtKB-KW"/>
</dbReference>
<feature type="compositionally biased region" description="Polar residues" evidence="9">
    <location>
        <begin position="618"/>
        <end position="637"/>
    </location>
</feature>
<dbReference type="PANTHER" id="PTHR24363">
    <property type="entry name" value="SERINE/THREONINE PROTEIN KINASE"/>
    <property type="match status" value="1"/>
</dbReference>
<evidence type="ECO:0000259" key="10">
    <source>
        <dbReference type="PROSITE" id="PS50011"/>
    </source>
</evidence>
<feature type="domain" description="Protein kinase" evidence="10">
    <location>
        <begin position="18"/>
        <end position="290"/>
    </location>
</feature>
<name>A0A951PN35_9CYAN</name>
<comment type="caution">
    <text evidence="11">The sequence shown here is derived from an EMBL/GenBank/DDBJ whole genome shotgun (WGS) entry which is preliminary data.</text>
</comment>
<dbReference type="Pfam" id="PF00069">
    <property type="entry name" value="Pkinase"/>
    <property type="match status" value="1"/>
</dbReference>
<reference evidence="11" key="1">
    <citation type="submission" date="2021-05" db="EMBL/GenBank/DDBJ databases">
        <authorList>
            <person name="Pietrasiak N."/>
            <person name="Ward R."/>
            <person name="Stajich J.E."/>
            <person name="Kurbessoian T."/>
        </authorList>
    </citation>
    <scope>NUCLEOTIDE SEQUENCE</scope>
    <source>
        <strain evidence="11">CPER-KK1</strain>
    </source>
</reference>
<comment type="catalytic activity">
    <reaction evidence="8">
        <text>L-seryl-[protein] + ATP = O-phospho-L-seryl-[protein] + ADP + H(+)</text>
        <dbReference type="Rhea" id="RHEA:17989"/>
        <dbReference type="Rhea" id="RHEA-COMP:9863"/>
        <dbReference type="Rhea" id="RHEA-COMP:11604"/>
        <dbReference type="ChEBI" id="CHEBI:15378"/>
        <dbReference type="ChEBI" id="CHEBI:29999"/>
        <dbReference type="ChEBI" id="CHEBI:30616"/>
        <dbReference type="ChEBI" id="CHEBI:83421"/>
        <dbReference type="ChEBI" id="CHEBI:456216"/>
        <dbReference type="EC" id="2.7.11.1"/>
    </reaction>
</comment>
<gene>
    <name evidence="11" type="ORF">KME25_17470</name>
</gene>
<keyword evidence="6" id="KW-0067">ATP-binding</keyword>
<evidence type="ECO:0000256" key="1">
    <source>
        <dbReference type="ARBA" id="ARBA00012513"/>
    </source>
</evidence>
<feature type="region of interest" description="Disordered" evidence="9">
    <location>
        <begin position="609"/>
        <end position="637"/>
    </location>
</feature>
<dbReference type="CDD" id="cd14014">
    <property type="entry name" value="STKc_PknB_like"/>
    <property type="match status" value="1"/>
</dbReference>
<dbReference type="InterPro" id="IPR011009">
    <property type="entry name" value="Kinase-like_dom_sf"/>
</dbReference>
<dbReference type="PANTHER" id="PTHR24363:SF0">
    <property type="entry name" value="SERINE_THREONINE KINASE LIKE DOMAIN CONTAINING 1"/>
    <property type="match status" value="1"/>
</dbReference>
<evidence type="ECO:0000256" key="4">
    <source>
        <dbReference type="ARBA" id="ARBA00022741"/>
    </source>
</evidence>
<proteinExistence type="predicted"/>
<keyword evidence="2 11" id="KW-0723">Serine/threonine-protein kinase</keyword>
<evidence type="ECO:0000313" key="12">
    <source>
        <dbReference type="Proteomes" id="UP000753908"/>
    </source>
</evidence>
<organism evidence="11 12">
    <name type="scientific">Symplocastrum torsivum CPER-KK1</name>
    <dbReference type="NCBI Taxonomy" id="450513"/>
    <lineage>
        <taxon>Bacteria</taxon>
        <taxon>Bacillati</taxon>
        <taxon>Cyanobacteriota</taxon>
        <taxon>Cyanophyceae</taxon>
        <taxon>Oscillatoriophycideae</taxon>
        <taxon>Oscillatoriales</taxon>
        <taxon>Microcoleaceae</taxon>
        <taxon>Symplocastrum</taxon>
    </lineage>
</organism>
<dbReference type="PROSITE" id="PS50011">
    <property type="entry name" value="PROTEIN_KINASE_DOM"/>
    <property type="match status" value="1"/>
</dbReference>
<evidence type="ECO:0000256" key="3">
    <source>
        <dbReference type="ARBA" id="ARBA00022679"/>
    </source>
</evidence>
<evidence type="ECO:0000256" key="6">
    <source>
        <dbReference type="ARBA" id="ARBA00022840"/>
    </source>
</evidence>
<keyword evidence="3" id="KW-0808">Transferase</keyword>
<dbReference type="AlphaFoldDB" id="A0A951PN35"/>
<accession>A0A951PN35</accession>
<comment type="catalytic activity">
    <reaction evidence="7">
        <text>L-threonyl-[protein] + ATP = O-phospho-L-threonyl-[protein] + ADP + H(+)</text>
        <dbReference type="Rhea" id="RHEA:46608"/>
        <dbReference type="Rhea" id="RHEA-COMP:11060"/>
        <dbReference type="Rhea" id="RHEA-COMP:11605"/>
        <dbReference type="ChEBI" id="CHEBI:15378"/>
        <dbReference type="ChEBI" id="CHEBI:30013"/>
        <dbReference type="ChEBI" id="CHEBI:30616"/>
        <dbReference type="ChEBI" id="CHEBI:61977"/>
        <dbReference type="ChEBI" id="CHEBI:456216"/>
        <dbReference type="EC" id="2.7.11.1"/>
    </reaction>
</comment>
<dbReference type="EC" id="2.7.11.1" evidence="1"/>
<dbReference type="Proteomes" id="UP000753908">
    <property type="component" value="Unassembled WGS sequence"/>
</dbReference>
<evidence type="ECO:0000256" key="8">
    <source>
        <dbReference type="ARBA" id="ARBA00048679"/>
    </source>
</evidence>
<reference evidence="11" key="2">
    <citation type="journal article" date="2022" name="Microbiol. Resour. Announc.">
        <title>Metagenome Sequencing to Explore Phylogenomics of Terrestrial Cyanobacteria.</title>
        <authorList>
            <person name="Ward R.D."/>
            <person name="Stajich J.E."/>
            <person name="Johansen J.R."/>
            <person name="Huntemann M."/>
            <person name="Clum A."/>
            <person name="Foster B."/>
            <person name="Foster B."/>
            <person name="Roux S."/>
            <person name="Palaniappan K."/>
            <person name="Varghese N."/>
            <person name="Mukherjee S."/>
            <person name="Reddy T.B.K."/>
            <person name="Daum C."/>
            <person name="Copeland A."/>
            <person name="Chen I.A."/>
            <person name="Ivanova N.N."/>
            <person name="Kyrpides N.C."/>
            <person name="Shapiro N."/>
            <person name="Eloe-Fadrosh E.A."/>
            <person name="Pietrasiak N."/>
        </authorList>
    </citation>
    <scope>NUCLEOTIDE SEQUENCE</scope>
    <source>
        <strain evidence="11">CPER-KK1</strain>
    </source>
</reference>
<evidence type="ECO:0000256" key="5">
    <source>
        <dbReference type="ARBA" id="ARBA00022777"/>
    </source>
</evidence>
<dbReference type="SUPFAM" id="SSF56112">
    <property type="entry name" value="Protein kinase-like (PK-like)"/>
    <property type="match status" value="1"/>
</dbReference>
<dbReference type="Gene3D" id="1.10.510.10">
    <property type="entry name" value="Transferase(Phosphotransferase) domain 1"/>
    <property type="match status" value="1"/>
</dbReference>
<dbReference type="GO" id="GO:0005524">
    <property type="term" value="F:ATP binding"/>
    <property type="evidence" value="ECO:0007669"/>
    <property type="project" value="UniProtKB-KW"/>
</dbReference>
<dbReference type="EMBL" id="JAHHIF010000022">
    <property type="protein sequence ID" value="MBW4546214.1"/>
    <property type="molecule type" value="Genomic_DNA"/>
</dbReference>
<keyword evidence="5 11" id="KW-0418">Kinase</keyword>
<evidence type="ECO:0000313" key="11">
    <source>
        <dbReference type="EMBL" id="MBW4546214.1"/>
    </source>
</evidence>
<evidence type="ECO:0000256" key="7">
    <source>
        <dbReference type="ARBA" id="ARBA00047899"/>
    </source>
</evidence>
<protein>
    <recommendedName>
        <fullName evidence="1">non-specific serine/threonine protein kinase</fullName>
        <ecNumber evidence="1">2.7.11.1</ecNumber>
    </recommendedName>
</protein>
<evidence type="ECO:0000256" key="2">
    <source>
        <dbReference type="ARBA" id="ARBA00022527"/>
    </source>
</evidence>
<sequence>MKTNASHPVVGKFLNGRYKIVQVLNAGAFAQTYIAEDTWLIGNPQCVVKHLKPNGDHPKQLQVCKRLFTSEAEILKKLGKHDQIPQLLDSFEEHQGFYLVQELIIGESLVTELPISKNCKKRWSEIQCVELLQDVLGILEFVHSHGVVHCDLKPNNLIRRASDGKLVLIDFGVAYQIPSTQAKLRAIPIQFSIASVAIHGLGYIPAEQFSGQPYPCSDIYALGMIAIEALTGLNPMQLGIDSESGEVSWQQQVSVSNPMACVINHMVRYDFKERYQSATDVRVVLKNLAIKNQEQGVRKDELDNALIGESSSELKPLITPVDSESLNLSFYVRELAQSCLPKLPPIVSGVGAGMATSNALAISFGLYTLLSATPSNPGLDTLARAAQEYQAGNLEEAIALAQSVPLDSTAYQESLIAIQKWRQEWNTAATQYQAVEDAYNEGRWRDIFEEARKTPDVAAWQKKVEQFIEQVKPEIEAESETLLQKAYQLAAEKDFTGALALIRQIPPETATGAKIEPKLSEYTKKQQIRADSLLQEAYDLAAKRDFSGALKYLSQISDETPTYDKAQIKMVEYAQKQHFKEEVERQASLTRAVSESNLRFSEPFVRSSGEEMTLELNPGTQLTEVSPRSSFTAPSRR</sequence>
<dbReference type="Gene3D" id="3.30.200.20">
    <property type="entry name" value="Phosphorylase Kinase, domain 1"/>
    <property type="match status" value="1"/>
</dbReference>
<keyword evidence="4" id="KW-0547">Nucleotide-binding</keyword>